<keyword evidence="2" id="KW-1185">Reference proteome</keyword>
<evidence type="ECO:0000313" key="2">
    <source>
        <dbReference type="Proteomes" id="UP000008744"/>
    </source>
</evidence>
<sequence length="120" mass="13748">MSSESREKKTFKKVRGKHLIYSYRLVEKYDPETKETLTGMELGGKKLSSEPIARMGDCVYEVAIVDCDGNVSYTVQFLASTNGMFTARLSTKKLEGTDNYYMMMQSNTEPEDTEMKPMLW</sequence>
<dbReference type="AlphaFoldDB" id="B4GJY2"/>
<protein>
    <submittedName>
        <fullName evidence="1">GL25783</fullName>
    </submittedName>
</protein>
<dbReference type="OMA" id="NGMFTAR"/>
<name>B4GJY2_DROPE</name>
<organism evidence="2">
    <name type="scientific">Drosophila persimilis</name>
    <name type="common">Fruit fly</name>
    <dbReference type="NCBI Taxonomy" id="7234"/>
    <lineage>
        <taxon>Eukaryota</taxon>
        <taxon>Metazoa</taxon>
        <taxon>Ecdysozoa</taxon>
        <taxon>Arthropoda</taxon>
        <taxon>Hexapoda</taxon>
        <taxon>Insecta</taxon>
        <taxon>Pterygota</taxon>
        <taxon>Neoptera</taxon>
        <taxon>Endopterygota</taxon>
        <taxon>Diptera</taxon>
        <taxon>Brachycera</taxon>
        <taxon>Muscomorpha</taxon>
        <taxon>Ephydroidea</taxon>
        <taxon>Drosophilidae</taxon>
        <taxon>Drosophila</taxon>
        <taxon>Sophophora</taxon>
    </lineage>
</organism>
<gene>
    <name evidence="1" type="primary">Dper\GL25783</name>
    <name evidence="1" type="ORF">Dper_GL25783</name>
</gene>
<reference evidence="1 2" key="1">
    <citation type="journal article" date="2007" name="Nature">
        <title>Evolution of genes and genomes on the Drosophila phylogeny.</title>
        <authorList>
            <consortium name="Drosophila 12 Genomes Consortium"/>
            <person name="Clark A.G."/>
            <person name="Eisen M.B."/>
            <person name="Smith D.R."/>
            <person name="Bergman C.M."/>
            <person name="Oliver B."/>
            <person name="Markow T.A."/>
            <person name="Kaufman T.C."/>
            <person name="Kellis M."/>
            <person name="Gelbart W."/>
            <person name="Iyer V.N."/>
            <person name="Pollard D.A."/>
            <person name="Sackton T.B."/>
            <person name="Larracuente A.M."/>
            <person name="Singh N.D."/>
            <person name="Abad J.P."/>
            <person name="Abt D.N."/>
            <person name="Adryan B."/>
            <person name="Aguade M."/>
            <person name="Akashi H."/>
            <person name="Anderson W.W."/>
            <person name="Aquadro C.F."/>
            <person name="Ardell D.H."/>
            <person name="Arguello R."/>
            <person name="Artieri C.G."/>
            <person name="Barbash D.A."/>
            <person name="Barker D."/>
            <person name="Barsanti P."/>
            <person name="Batterham P."/>
            <person name="Batzoglou S."/>
            <person name="Begun D."/>
            <person name="Bhutkar A."/>
            <person name="Blanco E."/>
            <person name="Bosak S.A."/>
            <person name="Bradley R.K."/>
            <person name="Brand A.D."/>
            <person name="Brent M.R."/>
            <person name="Brooks A.N."/>
            <person name="Brown R.H."/>
            <person name="Butlin R.K."/>
            <person name="Caggese C."/>
            <person name="Calvi B.R."/>
            <person name="Bernardo de Carvalho A."/>
            <person name="Caspi A."/>
            <person name="Castrezana S."/>
            <person name="Celniker S.E."/>
            <person name="Chang J.L."/>
            <person name="Chapple C."/>
            <person name="Chatterji S."/>
            <person name="Chinwalla A."/>
            <person name="Civetta A."/>
            <person name="Clifton S.W."/>
            <person name="Comeron J.M."/>
            <person name="Costello J.C."/>
            <person name="Coyne J.A."/>
            <person name="Daub J."/>
            <person name="David R.G."/>
            <person name="Delcher A.L."/>
            <person name="Delehaunty K."/>
            <person name="Do C.B."/>
            <person name="Ebling H."/>
            <person name="Edwards K."/>
            <person name="Eickbush T."/>
            <person name="Evans J.D."/>
            <person name="Filipski A."/>
            <person name="Findeiss S."/>
            <person name="Freyhult E."/>
            <person name="Fulton L."/>
            <person name="Fulton R."/>
            <person name="Garcia A.C."/>
            <person name="Gardiner A."/>
            <person name="Garfield D.A."/>
            <person name="Garvin B.E."/>
            <person name="Gibson G."/>
            <person name="Gilbert D."/>
            <person name="Gnerre S."/>
            <person name="Godfrey J."/>
            <person name="Good R."/>
            <person name="Gotea V."/>
            <person name="Gravely B."/>
            <person name="Greenberg A.J."/>
            <person name="Griffiths-Jones S."/>
            <person name="Gross S."/>
            <person name="Guigo R."/>
            <person name="Gustafson E.A."/>
            <person name="Haerty W."/>
            <person name="Hahn M.W."/>
            <person name="Halligan D.L."/>
            <person name="Halpern A.L."/>
            <person name="Halter G.M."/>
            <person name="Han M.V."/>
            <person name="Heger A."/>
            <person name="Hillier L."/>
            <person name="Hinrichs A.S."/>
            <person name="Holmes I."/>
            <person name="Hoskins R.A."/>
            <person name="Hubisz M.J."/>
            <person name="Hultmark D."/>
            <person name="Huntley M.A."/>
            <person name="Jaffe D.B."/>
            <person name="Jagadeeshan S."/>
            <person name="Jeck W.R."/>
            <person name="Johnson J."/>
            <person name="Jones C.D."/>
            <person name="Jordan W.C."/>
            <person name="Karpen G.H."/>
            <person name="Kataoka E."/>
            <person name="Keightley P.D."/>
            <person name="Kheradpour P."/>
            <person name="Kirkness E.F."/>
            <person name="Koerich L.B."/>
            <person name="Kristiansen K."/>
            <person name="Kudrna D."/>
            <person name="Kulathinal R.J."/>
            <person name="Kumar S."/>
            <person name="Kwok R."/>
            <person name="Lander E."/>
            <person name="Langley C.H."/>
            <person name="Lapoint R."/>
            <person name="Lazzaro B.P."/>
            <person name="Lee S.J."/>
            <person name="Levesque L."/>
            <person name="Li R."/>
            <person name="Lin C.F."/>
            <person name="Lin M.F."/>
            <person name="Lindblad-Toh K."/>
            <person name="Llopart A."/>
            <person name="Long M."/>
            <person name="Low L."/>
            <person name="Lozovsky E."/>
            <person name="Lu J."/>
            <person name="Luo M."/>
            <person name="Machado C.A."/>
            <person name="Makalowski W."/>
            <person name="Marzo M."/>
            <person name="Matsuda M."/>
            <person name="Matzkin L."/>
            <person name="McAllister B."/>
            <person name="McBride C.S."/>
            <person name="McKernan B."/>
            <person name="McKernan K."/>
            <person name="Mendez-Lago M."/>
            <person name="Minx P."/>
            <person name="Mollenhauer M.U."/>
            <person name="Montooth K."/>
            <person name="Mount S.M."/>
            <person name="Mu X."/>
            <person name="Myers E."/>
            <person name="Negre B."/>
            <person name="Newfeld S."/>
            <person name="Nielsen R."/>
            <person name="Noor M.A."/>
            <person name="O'Grady P."/>
            <person name="Pachter L."/>
            <person name="Papaceit M."/>
            <person name="Parisi M.J."/>
            <person name="Parisi M."/>
            <person name="Parts L."/>
            <person name="Pedersen J.S."/>
            <person name="Pesole G."/>
            <person name="Phillippy A.M."/>
            <person name="Ponting C.P."/>
            <person name="Pop M."/>
            <person name="Porcelli D."/>
            <person name="Powell J.R."/>
            <person name="Prohaska S."/>
            <person name="Pruitt K."/>
            <person name="Puig M."/>
            <person name="Quesneville H."/>
            <person name="Ram K.R."/>
            <person name="Rand D."/>
            <person name="Rasmussen M.D."/>
            <person name="Reed L.K."/>
            <person name="Reenan R."/>
            <person name="Reily A."/>
            <person name="Remington K.A."/>
            <person name="Rieger T.T."/>
            <person name="Ritchie M.G."/>
            <person name="Robin C."/>
            <person name="Rogers Y.H."/>
            <person name="Rohde C."/>
            <person name="Rozas J."/>
            <person name="Rubenfield M.J."/>
            <person name="Ruiz A."/>
            <person name="Russo S."/>
            <person name="Salzberg S.L."/>
            <person name="Sanchez-Gracia A."/>
            <person name="Saranga D.J."/>
            <person name="Sato H."/>
            <person name="Schaeffer S.W."/>
            <person name="Schatz M.C."/>
            <person name="Schlenke T."/>
            <person name="Schwartz R."/>
            <person name="Segarra C."/>
            <person name="Singh R.S."/>
            <person name="Sirot L."/>
            <person name="Sirota M."/>
            <person name="Sisneros N.B."/>
            <person name="Smith C.D."/>
            <person name="Smith T.F."/>
            <person name="Spieth J."/>
            <person name="Stage D.E."/>
            <person name="Stark A."/>
            <person name="Stephan W."/>
            <person name="Strausberg R.L."/>
            <person name="Strempel S."/>
            <person name="Sturgill D."/>
            <person name="Sutton G."/>
            <person name="Sutton G.G."/>
            <person name="Tao W."/>
            <person name="Teichmann S."/>
            <person name="Tobari Y.N."/>
            <person name="Tomimura Y."/>
            <person name="Tsolas J.M."/>
            <person name="Valente V.L."/>
            <person name="Venter E."/>
            <person name="Venter J.C."/>
            <person name="Vicario S."/>
            <person name="Vieira F.G."/>
            <person name="Vilella A.J."/>
            <person name="Villasante A."/>
            <person name="Walenz B."/>
            <person name="Wang J."/>
            <person name="Wasserman M."/>
            <person name="Watts T."/>
            <person name="Wilson D."/>
            <person name="Wilson R.K."/>
            <person name="Wing R.A."/>
            <person name="Wolfner M.F."/>
            <person name="Wong A."/>
            <person name="Wong G.K."/>
            <person name="Wu C.I."/>
            <person name="Wu G."/>
            <person name="Yamamoto D."/>
            <person name="Yang H.P."/>
            <person name="Yang S.P."/>
            <person name="Yorke J.A."/>
            <person name="Yoshida K."/>
            <person name="Zdobnov E."/>
            <person name="Zhang P."/>
            <person name="Zhang Y."/>
            <person name="Zimin A.V."/>
            <person name="Baldwin J."/>
            <person name="Abdouelleil A."/>
            <person name="Abdulkadir J."/>
            <person name="Abebe A."/>
            <person name="Abera B."/>
            <person name="Abreu J."/>
            <person name="Acer S.C."/>
            <person name="Aftuck L."/>
            <person name="Alexander A."/>
            <person name="An P."/>
            <person name="Anderson E."/>
            <person name="Anderson S."/>
            <person name="Arachi H."/>
            <person name="Azer M."/>
            <person name="Bachantsang P."/>
            <person name="Barry A."/>
            <person name="Bayul T."/>
            <person name="Berlin A."/>
            <person name="Bessette D."/>
            <person name="Bloom T."/>
            <person name="Blye J."/>
            <person name="Boguslavskiy L."/>
            <person name="Bonnet C."/>
            <person name="Boukhgalter B."/>
            <person name="Bourzgui I."/>
            <person name="Brown A."/>
            <person name="Cahill P."/>
            <person name="Channer S."/>
            <person name="Cheshatsang Y."/>
            <person name="Chuda L."/>
            <person name="Citroen M."/>
            <person name="Collymore A."/>
            <person name="Cooke P."/>
            <person name="Costello M."/>
            <person name="D'Aco K."/>
            <person name="Daza R."/>
            <person name="De Haan G."/>
            <person name="DeGray S."/>
            <person name="DeMaso C."/>
            <person name="Dhargay N."/>
            <person name="Dooley K."/>
            <person name="Dooley E."/>
            <person name="Doricent M."/>
            <person name="Dorje P."/>
            <person name="Dorjee K."/>
            <person name="Dupes A."/>
            <person name="Elong R."/>
            <person name="Falk J."/>
            <person name="Farina A."/>
            <person name="Faro S."/>
            <person name="Ferguson D."/>
            <person name="Fisher S."/>
            <person name="Foley C.D."/>
            <person name="Franke A."/>
            <person name="Friedrich D."/>
            <person name="Gadbois L."/>
            <person name="Gearin G."/>
            <person name="Gearin C.R."/>
            <person name="Giannoukos G."/>
            <person name="Goode T."/>
            <person name="Graham J."/>
            <person name="Grandbois E."/>
            <person name="Grewal S."/>
            <person name="Gyaltsen K."/>
            <person name="Hafez N."/>
            <person name="Hagos B."/>
            <person name="Hall J."/>
            <person name="Henson C."/>
            <person name="Hollinger A."/>
            <person name="Honan T."/>
            <person name="Huard M.D."/>
            <person name="Hughes L."/>
            <person name="Hurhula B."/>
            <person name="Husby M.E."/>
            <person name="Kamat A."/>
            <person name="Kanga B."/>
            <person name="Kashin S."/>
            <person name="Khazanovich D."/>
            <person name="Kisner P."/>
            <person name="Lance K."/>
            <person name="Lara M."/>
            <person name="Lee W."/>
            <person name="Lennon N."/>
            <person name="Letendre F."/>
            <person name="LeVine R."/>
            <person name="Lipovsky A."/>
            <person name="Liu X."/>
            <person name="Liu J."/>
            <person name="Liu S."/>
            <person name="Lokyitsang T."/>
            <person name="Lokyitsang Y."/>
            <person name="Lubonja R."/>
            <person name="Lui A."/>
            <person name="MacDonald P."/>
            <person name="Magnisalis V."/>
            <person name="Maru K."/>
            <person name="Matthews C."/>
            <person name="McCusker W."/>
            <person name="McDonough S."/>
            <person name="Mehta T."/>
            <person name="Meldrim J."/>
            <person name="Meneus L."/>
            <person name="Mihai O."/>
            <person name="Mihalev A."/>
            <person name="Mihova T."/>
            <person name="Mittelman R."/>
            <person name="Mlenga V."/>
            <person name="Montmayeur A."/>
            <person name="Mulrain L."/>
            <person name="Navidi A."/>
            <person name="Naylor J."/>
            <person name="Negash T."/>
            <person name="Nguyen T."/>
            <person name="Nguyen N."/>
            <person name="Nicol R."/>
            <person name="Norbu C."/>
            <person name="Norbu N."/>
            <person name="Novod N."/>
            <person name="O'Neill B."/>
            <person name="Osman S."/>
            <person name="Markiewicz E."/>
            <person name="Oyono O.L."/>
            <person name="Patti C."/>
            <person name="Phunkhang P."/>
            <person name="Pierre F."/>
            <person name="Priest M."/>
            <person name="Raghuraman S."/>
            <person name="Rege F."/>
            <person name="Reyes R."/>
            <person name="Rise C."/>
            <person name="Rogov P."/>
            <person name="Ross K."/>
            <person name="Ryan E."/>
            <person name="Settipalli S."/>
            <person name="Shea T."/>
            <person name="Sherpa N."/>
            <person name="Shi L."/>
            <person name="Shih D."/>
            <person name="Sparrow T."/>
            <person name="Spaulding J."/>
            <person name="Stalker J."/>
            <person name="Stange-Thomann N."/>
            <person name="Stavropoulos S."/>
            <person name="Stone C."/>
            <person name="Strader C."/>
            <person name="Tesfaye S."/>
            <person name="Thomson T."/>
            <person name="Thoulutsang Y."/>
            <person name="Thoulutsang D."/>
            <person name="Topham K."/>
            <person name="Topping I."/>
            <person name="Tsamla T."/>
            <person name="Vassiliev H."/>
            <person name="Vo A."/>
            <person name="Wangchuk T."/>
            <person name="Wangdi T."/>
            <person name="Weiand M."/>
            <person name="Wilkinson J."/>
            <person name="Wilson A."/>
            <person name="Yadav S."/>
            <person name="Young G."/>
            <person name="Yu Q."/>
            <person name="Zembek L."/>
            <person name="Zhong D."/>
            <person name="Zimmer A."/>
            <person name="Zwirko Z."/>
            <person name="Jaffe D.B."/>
            <person name="Alvarez P."/>
            <person name="Brockman W."/>
            <person name="Butler J."/>
            <person name="Chin C."/>
            <person name="Gnerre S."/>
            <person name="Grabherr M."/>
            <person name="Kleber M."/>
            <person name="Mauceli E."/>
            <person name="MacCallum I."/>
        </authorList>
    </citation>
    <scope>NUCLEOTIDE SEQUENCE [LARGE SCALE GENOMIC DNA]</scope>
    <source>
        <strain evidence="2">MSH-3 / Tucson 14011-0111.49</strain>
    </source>
</reference>
<dbReference type="EMBL" id="CH479184">
    <property type="protein sequence ID" value="EDW36948.1"/>
    <property type="molecule type" value="Genomic_DNA"/>
</dbReference>
<proteinExistence type="predicted"/>
<accession>B4GJY2</accession>
<dbReference type="Proteomes" id="UP000008744">
    <property type="component" value="Unassembled WGS sequence"/>
</dbReference>
<dbReference type="HOGENOM" id="CLU_2052029_0_0_1"/>
<evidence type="ECO:0000313" key="1">
    <source>
        <dbReference type="EMBL" id="EDW36948.1"/>
    </source>
</evidence>